<dbReference type="GO" id="GO:0000049">
    <property type="term" value="F:tRNA binding"/>
    <property type="evidence" value="ECO:0007669"/>
    <property type="project" value="UniProtKB-KW"/>
</dbReference>
<dbReference type="GO" id="GO:0005524">
    <property type="term" value="F:ATP binding"/>
    <property type="evidence" value="ECO:0007669"/>
    <property type="project" value="UniProtKB-UniRule"/>
</dbReference>
<evidence type="ECO:0000256" key="4">
    <source>
        <dbReference type="ARBA" id="ARBA00022598"/>
    </source>
</evidence>
<feature type="coiled-coil region" evidence="15">
    <location>
        <begin position="727"/>
        <end position="761"/>
    </location>
</feature>
<dbReference type="FunFam" id="3.30.980.10:FF:000004">
    <property type="entry name" value="Alanine--tRNA ligase, cytoplasmic"/>
    <property type="match status" value="1"/>
</dbReference>
<dbReference type="SMART" id="SM00863">
    <property type="entry name" value="tRNA_SAD"/>
    <property type="match status" value="1"/>
</dbReference>
<comment type="function">
    <text evidence="12 14">Catalyzes the attachment of alanine to tRNA(Ala) in a two-step reaction: alanine is first activated by ATP to form Ala-AMP and then transferred to the acceptor end of tRNA(Ala). Also edits incorrectly charged Ser-tRNA(Ala) and Gly-tRNA(Ala) via its editing domain.</text>
</comment>
<evidence type="ECO:0000256" key="8">
    <source>
        <dbReference type="ARBA" id="ARBA00022840"/>
    </source>
</evidence>
<dbReference type="Gene3D" id="3.30.54.20">
    <property type="match status" value="1"/>
</dbReference>
<dbReference type="GO" id="GO:0008270">
    <property type="term" value="F:zinc ion binding"/>
    <property type="evidence" value="ECO:0007669"/>
    <property type="project" value="UniProtKB-UniRule"/>
</dbReference>
<dbReference type="GO" id="GO:0006419">
    <property type="term" value="P:alanyl-tRNA aminoacylation"/>
    <property type="evidence" value="ECO:0007669"/>
    <property type="project" value="UniProtKB-UniRule"/>
</dbReference>
<dbReference type="CDD" id="cd00673">
    <property type="entry name" value="AlaRS_core"/>
    <property type="match status" value="1"/>
</dbReference>
<dbReference type="FunFam" id="2.40.30.130:FF:000001">
    <property type="entry name" value="Alanine--tRNA ligase"/>
    <property type="match status" value="1"/>
</dbReference>
<dbReference type="GO" id="GO:0016740">
    <property type="term" value="F:transferase activity"/>
    <property type="evidence" value="ECO:0007669"/>
    <property type="project" value="UniProtKB-ARBA"/>
</dbReference>
<keyword evidence="11 14" id="KW-0030">Aminoacyl-tRNA synthetase</keyword>
<keyword evidence="7 14" id="KW-0862">Zinc</keyword>
<organism evidence="17 18">
    <name type="scientific">Fictibacillus phosphorivorans</name>
    <dbReference type="NCBI Taxonomy" id="1221500"/>
    <lineage>
        <taxon>Bacteria</taxon>
        <taxon>Bacillati</taxon>
        <taxon>Bacillota</taxon>
        <taxon>Bacilli</taxon>
        <taxon>Bacillales</taxon>
        <taxon>Fictibacillaceae</taxon>
        <taxon>Fictibacillus</taxon>
    </lineage>
</organism>
<dbReference type="InterPro" id="IPR045864">
    <property type="entry name" value="aa-tRNA-synth_II/BPL/LPL"/>
</dbReference>
<keyword evidence="9 14" id="KW-0694">RNA-binding</keyword>
<feature type="coiled-coil region" evidence="15">
    <location>
        <begin position="419"/>
        <end position="446"/>
    </location>
</feature>
<evidence type="ECO:0000256" key="15">
    <source>
        <dbReference type="SAM" id="Coils"/>
    </source>
</evidence>
<dbReference type="NCBIfam" id="TIGR00344">
    <property type="entry name" value="alaS"/>
    <property type="match status" value="1"/>
</dbReference>
<gene>
    <name evidence="14 17" type="primary">alaS</name>
    <name evidence="17" type="ORF">ABE65_014745</name>
</gene>
<evidence type="ECO:0000256" key="2">
    <source>
        <dbReference type="ARBA" id="ARBA00022490"/>
    </source>
</evidence>
<dbReference type="STRING" id="1221500.ABE65_014745"/>
<dbReference type="InterPro" id="IPR050058">
    <property type="entry name" value="Ala-tRNA_ligase"/>
</dbReference>
<dbReference type="RefSeq" id="WP_066396442.1">
    <property type="nucleotide sequence ID" value="NZ_CP015378.1"/>
</dbReference>
<dbReference type="Gene3D" id="3.10.310.40">
    <property type="match status" value="1"/>
</dbReference>
<proteinExistence type="inferred from homology"/>
<evidence type="ECO:0000256" key="14">
    <source>
        <dbReference type="HAMAP-Rule" id="MF_00036"/>
    </source>
</evidence>
<evidence type="ECO:0000256" key="7">
    <source>
        <dbReference type="ARBA" id="ARBA00022833"/>
    </source>
</evidence>
<dbReference type="SUPFAM" id="SSF55681">
    <property type="entry name" value="Class II aaRS and biotin synthetases"/>
    <property type="match status" value="1"/>
</dbReference>
<evidence type="ECO:0000256" key="9">
    <source>
        <dbReference type="ARBA" id="ARBA00022884"/>
    </source>
</evidence>
<comment type="domain">
    <text evidence="14">Consists of three domains; the N-terminal catalytic domain, the editing domain and the C-terminal C-Ala domain. The editing domain removes incorrectly charged amino acids, while the C-Ala domain, along with tRNA(Ala), serves as a bridge to cooperatively bring together the editing and aminoacylation centers thus stimulating deacylation of misacylated tRNAs.</text>
</comment>
<dbReference type="Gene3D" id="2.40.30.130">
    <property type="match status" value="1"/>
</dbReference>
<dbReference type="InterPro" id="IPR023033">
    <property type="entry name" value="Ala_tRNA_ligase_euk/bac"/>
</dbReference>
<dbReference type="SUPFAM" id="SSF55186">
    <property type="entry name" value="ThrRS/AlaRS common domain"/>
    <property type="match status" value="1"/>
</dbReference>
<protein>
    <recommendedName>
        <fullName evidence="14">Alanine--tRNA ligase</fullName>
        <ecNumber evidence="14">6.1.1.7</ecNumber>
    </recommendedName>
    <alternativeName>
        <fullName evidence="14">Alanyl-tRNA synthetase</fullName>
        <shortName evidence="14">AlaRS</shortName>
    </alternativeName>
</protein>
<dbReference type="InterPro" id="IPR002318">
    <property type="entry name" value="Ala-tRNA-lgiase_IIc"/>
</dbReference>
<evidence type="ECO:0000256" key="12">
    <source>
        <dbReference type="ARBA" id="ARBA00024779"/>
    </source>
</evidence>
<keyword evidence="6 14" id="KW-0547">Nucleotide-binding</keyword>
<dbReference type="InterPro" id="IPR018165">
    <property type="entry name" value="Ala-tRNA-synth_IIc_core"/>
</dbReference>
<dbReference type="Pfam" id="PF07973">
    <property type="entry name" value="tRNA_SAD"/>
    <property type="match status" value="1"/>
</dbReference>
<dbReference type="FunFam" id="3.30.54.20:FF:000001">
    <property type="entry name" value="Alanine--tRNA ligase"/>
    <property type="match status" value="1"/>
</dbReference>
<dbReference type="HAMAP" id="MF_00036_B">
    <property type="entry name" value="Ala_tRNA_synth_B"/>
    <property type="match status" value="1"/>
</dbReference>
<dbReference type="InterPro" id="IPR012947">
    <property type="entry name" value="tRNA_SAD"/>
</dbReference>
<dbReference type="Pfam" id="PF01411">
    <property type="entry name" value="tRNA-synt_2c"/>
    <property type="match status" value="1"/>
</dbReference>
<keyword evidence="2 14" id="KW-0963">Cytoplasm</keyword>
<dbReference type="GO" id="GO:0140096">
    <property type="term" value="F:catalytic activity, acting on a protein"/>
    <property type="evidence" value="ECO:0007669"/>
    <property type="project" value="UniProtKB-ARBA"/>
</dbReference>
<dbReference type="PANTHER" id="PTHR11777:SF9">
    <property type="entry name" value="ALANINE--TRNA LIGASE, CYTOPLASMIC"/>
    <property type="match status" value="1"/>
</dbReference>
<dbReference type="FunFam" id="3.30.930.10:FF:000046">
    <property type="entry name" value="Alanine--tRNA ligase"/>
    <property type="match status" value="1"/>
</dbReference>
<keyword evidence="5 14" id="KW-0479">Metal-binding</keyword>
<dbReference type="AlphaFoldDB" id="A0A160IPG3"/>
<evidence type="ECO:0000256" key="10">
    <source>
        <dbReference type="ARBA" id="ARBA00022917"/>
    </source>
</evidence>
<evidence type="ECO:0000256" key="11">
    <source>
        <dbReference type="ARBA" id="ARBA00023146"/>
    </source>
</evidence>
<dbReference type="SUPFAM" id="SSF101353">
    <property type="entry name" value="Putative anticodon-binding domain of alanyl-tRNA synthetase (AlaRS)"/>
    <property type="match status" value="1"/>
</dbReference>
<evidence type="ECO:0000256" key="1">
    <source>
        <dbReference type="ARBA" id="ARBA00008226"/>
    </source>
</evidence>
<evidence type="ECO:0000256" key="3">
    <source>
        <dbReference type="ARBA" id="ARBA00022555"/>
    </source>
</evidence>
<dbReference type="KEGG" id="fpn:ABE65_014745"/>
<keyword evidence="8 14" id="KW-0067">ATP-binding</keyword>
<comment type="cofactor">
    <cofactor evidence="14">
        <name>Zn(2+)</name>
        <dbReference type="ChEBI" id="CHEBI:29105"/>
    </cofactor>
    <text evidence="14">Binds 1 zinc ion per subunit.</text>
</comment>
<feature type="binding site" evidence="14">
    <location>
        <position position="672"/>
    </location>
    <ligand>
        <name>Zn(2+)</name>
        <dbReference type="ChEBI" id="CHEBI:29105"/>
    </ligand>
</feature>
<dbReference type="Gene3D" id="3.30.980.10">
    <property type="entry name" value="Threonyl-trna Synthetase, Chain A, domain 2"/>
    <property type="match status" value="1"/>
</dbReference>
<dbReference type="InterPro" id="IPR018164">
    <property type="entry name" value="Ala-tRNA-synth_IIc_N"/>
</dbReference>
<comment type="similarity">
    <text evidence="1 14">Belongs to the class-II aminoacyl-tRNA synthetase family.</text>
</comment>
<dbReference type="GO" id="GO:0004813">
    <property type="term" value="F:alanine-tRNA ligase activity"/>
    <property type="evidence" value="ECO:0007669"/>
    <property type="project" value="UniProtKB-UniRule"/>
</dbReference>
<dbReference type="Gene3D" id="3.30.930.10">
    <property type="entry name" value="Bira Bifunctional Protein, Domain 2"/>
    <property type="match status" value="1"/>
</dbReference>
<dbReference type="Gene3D" id="6.10.250.550">
    <property type="match status" value="1"/>
</dbReference>
<dbReference type="InterPro" id="IPR009000">
    <property type="entry name" value="Transl_B-barrel_sf"/>
</dbReference>
<dbReference type="PANTHER" id="PTHR11777">
    <property type="entry name" value="ALANYL-TRNA SYNTHETASE"/>
    <property type="match status" value="1"/>
</dbReference>
<dbReference type="SUPFAM" id="SSF50447">
    <property type="entry name" value="Translation proteins"/>
    <property type="match status" value="1"/>
</dbReference>
<name>A0A160IPG3_9BACL</name>
<dbReference type="EMBL" id="CP015378">
    <property type="protein sequence ID" value="ANC77986.1"/>
    <property type="molecule type" value="Genomic_DNA"/>
</dbReference>
<evidence type="ECO:0000313" key="17">
    <source>
        <dbReference type="EMBL" id="ANC77986.1"/>
    </source>
</evidence>
<dbReference type="Pfam" id="PF02272">
    <property type="entry name" value="DHHA1"/>
    <property type="match status" value="1"/>
</dbReference>
<dbReference type="InterPro" id="IPR018162">
    <property type="entry name" value="Ala-tRNA-ligase_IIc_anticod-bd"/>
</dbReference>
<evidence type="ECO:0000259" key="16">
    <source>
        <dbReference type="PROSITE" id="PS50860"/>
    </source>
</evidence>
<reference evidence="17 18" key="1">
    <citation type="submission" date="2016-04" db="EMBL/GenBank/DDBJ databases">
        <title>Complete genome sequence of Fictibacillus phosphorivorans G25-29, a strain toxic to nematodes.</title>
        <authorList>
            <person name="Zheng Z."/>
        </authorList>
    </citation>
    <scope>NUCLEOTIDE SEQUENCE [LARGE SCALE GENOMIC DNA]</scope>
    <source>
        <strain evidence="17 18">G25-29</strain>
    </source>
</reference>
<accession>A0A160IPG3</accession>
<feature type="binding site" evidence="14">
    <location>
        <position position="570"/>
    </location>
    <ligand>
        <name>Zn(2+)</name>
        <dbReference type="ChEBI" id="CHEBI:29105"/>
    </ligand>
</feature>
<evidence type="ECO:0000256" key="13">
    <source>
        <dbReference type="ARBA" id="ARBA00048300"/>
    </source>
</evidence>
<dbReference type="FunFam" id="3.10.310.40:FF:000001">
    <property type="entry name" value="Alanine--tRNA ligase"/>
    <property type="match status" value="1"/>
</dbReference>
<keyword evidence="4 14" id="KW-0436">Ligase</keyword>
<feature type="binding site" evidence="14">
    <location>
        <position position="566"/>
    </location>
    <ligand>
        <name>Zn(2+)</name>
        <dbReference type="ChEBI" id="CHEBI:29105"/>
    </ligand>
</feature>
<evidence type="ECO:0000256" key="5">
    <source>
        <dbReference type="ARBA" id="ARBA00022723"/>
    </source>
</evidence>
<dbReference type="EC" id="6.1.1.7" evidence="14"/>
<keyword evidence="10 14" id="KW-0648">Protein biosynthesis</keyword>
<feature type="binding site" evidence="14">
    <location>
        <position position="668"/>
    </location>
    <ligand>
        <name>Zn(2+)</name>
        <dbReference type="ChEBI" id="CHEBI:29105"/>
    </ligand>
</feature>
<evidence type="ECO:0000313" key="18">
    <source>
        <dbReference type="Proteomes" id="UP000076623"/>
    </source>
</evidence>
<dbReference type="GO" id="GO:0005829">
    <property type="term" value="C:cytosol"/>
    <property type="evidence" value="ECO:0007669"/>
    <property type="project" value="TreeGrafter"/>
</dbReference>
<evidence type="ECO:0000256" key="6">
    <source>
        <dbReference type="ARBA" id="ARBA00022741"/>
    </source>
</evidence>
<comment type="catalytic activity">
    <reaction evidence="13 14">
        <text>tRNA(Ala) + L-alanine + ATP = L-alanyl-tRNA(Ala) + AMP + diphosphate</text>
        <dbReference type="Rhea" id="RHEA:12540"/>
        <dbReference type="Rhea" id="RHEA-COMP:9657"/>
        <dbReference type="Rhea" id="RHEA-COMP:9923"/>
        <dbReference type="ChEBI" id="CHEBI:30616"/>
        <dbReference type="ChEBI" id="CHEBI:33019"/>
        <dbReference type="ChEBI" id="CHEBI:57972"/>
        <dbReference type="ChEBI" id="CHEBI:78442"/>
        <dbReference type="ChEBI" id="CHEBI:78497"/>
        <dbReference type="ChEBI" id="CHEBI:456215"/>
        <dbReference type="EC" id="6.1.1.7"/>
    </reaction>
</comment>
<sequence>MRNLTSAQVRQMFLDFFQEKGHGVEPSASLVPHEDPTLLWINSGVATLKKYFDGRVIPENPRITNAQKSIRTNDIENVGITTRHHTFFEMLGNFSIGDYFKVEAILWAWEFLTSEKWIGFDPEKLSVTIHPEDDEAFDIWTKQVGLPEERIIRLEGNFWDIGEGPSGPNTEIFYDRGESFGSDLSDPELYPGGENDRYLEVWNLVFSQFNHNPDGTYTPLPKKNIDTGMGLERMVCVIQDTKTNFETDLFMPIIKETEKLSDTSYGLSTETDTAFKVIADHIRTVSFAIGDSALPSNEGRGYILRRLIRRAIRFAKKININKPFMYELVPTVADIMVDFYPEVKEKVPFIQKVIKTEEERFHETINEGLAILEDVMAREKEEGRNIISGKDAFKLYDTFGFPFELTQEYAAENGMDVDLEGFENEMKAQRERARAARQEVDSMQVQGGVLSDITVKSEFSGYDSLSGEAKILEVLQNGERVEMVASGEEAQVILDVTPFYAESGGQIADQGTISGKELLLRVKDVQKAPNGQNLHTVVVEKGVLENNIDVSVEVDPEIRAKVVKNHTATHLLHQALKDVLGTHVNQAGSLVQEGRLRFDFTHFGSISSEELEKIEEIVNEKVWGNIPVEKMVKNINEAKAMGAMALFGEKYGETVRVVKVGDYSLELCGGCHVNNTSEIGLFKIVSESGIGAGTRRIEAVTGENAYRLMNGQVQLLKDTAAKLKTNLKDVPQRIDALNDQIRELQKEKESLAAKIGNMEAGSLVDEVQTIKGVSVIAKKLSGVDMNGLRSIVDDLKNKLQSGVVILGAENGGKVNIVAGVTKDLVTKGYHAGNLVKEVAVRCGGGGGGRPDMAQAGGKDPEKLQEGIDSAVELIKTVS</sequence>
<dbReference type="Proteomes" id="UP000076623">
    <property type="component" value="Chromosome"/>
</dbReference>
<dbReference type="GO" id="GO:0002161">
    <property type="term" value="F:aminoacyl-tRNA deacylase activity"/>
    <property type="evidence" value="ECO:0007669"/>
    <property type="project" value="TreeGrafter"/>
</dbReference>
<keyword evidence="18" id="KW-1185">Reference proteome</keyword>
<keyword evidence="15" id="KW-0175">Coiled coil</keyword>
<dbReference type="PRINTS" id="PR00980">
    <property type="entry name" value="TRNASYNTHALA"/>
</dbReference>
<dbReference type="InterPro" id="IPR003156">
    <property type="entry name" value="DHHA1_dom"/>
</dbReference>
<feature type="domain" description="Alanyl-transfer RNA synthetases family profile" evidence="16">
    <location>
        <begin position="4"/>
        <end position="711"/>
    </location>
</feature>
<keyword evidence="3 14" id="KW-0820">tRNA-binding</keyword>
<dbReference type="PROSITE" id="PS50860">
    <property type="entry name" value="AA_TRNA_LIGASE_II_ALA"/>
    <property type="match status" value="1"/>
</dbReference>
<comment type="subcellular location">
    <subcellularLocation>
        <location evidence="14">Cytoplasm</location>
    </subcellularLocation>
</comment>
<dbReference type="InterPro" id="IPR018163">
    <property type="entry name" value="Thr/Ala-tRNA-synth_IIc_edit"/>
</dbReference>